<keyword evidence="1" id="KW-1133">Transmembrane helix</keyword>
<feature type="transmembrane region" description="Helical" evidence="1">
    <location>
        <begin position="35"/>
        <end position="52"/>
    </location>
</feature>
<reference evidence="2 3" key="1">
    <citation type="submission" date="2016-10" db="EMBL/GenBank/DDBJ databases">
        <authorList>
            <person name="de Groot N.N."/>
        </authorList>
    </citation>
    <scope>NUCLEOTIDE SEQUENCE [LARGE SCALE GENOMIC DNA]</scope>
    <source>
        <strain evidence="2 3">CGMCC 1.6134</strain>
    </source>
</reference>
<dbReference type="OrthoDB" id="1925744at2"/>
<evidence type="ECO:0008006" key="4">
    <source>
        <dbReference type="Google" id="ProtNLM"/>
    </source>
</evidence>
<feature type="transmembrane region" description="Helical" evidence="1">
    <location>
        <begin position="12"/>
        <end position="29"/>
    </location>
</feature>
<dbReference type="Proteomes" id="UP000199668">
    <property type="component" value="Unassembled WGS sequence"/>
</dbReference>
<name>A0A1I4PDA7_9BACI</name>
<evidence type="ECO:0000256" key="1">
    <source>
        <dbReference type="SAM" id="Phobius"/>
    </source>
</evidence>
<dbReference type="STRING" id="266892.SAMN04488054_12514"/>
<organism evidence="2 3">
    <name type="scientific">Salibacterium qingdaonense</name>
    <dbReference type="NCBI Taxonomy" id="266892"/>
    <lineage>
        <taxon>Bacteria</taxon>
        <taxon>Bacillati</taxon>
        <taxon>Bacillota</taxon>
        <taxon>Bacilli</taxon>
        <taxon>Bacillales</taxon>
        <taxon>Bacillaceae</taxon>
    </lineage>
</organism>
<protein>
    <recommendedName>
        <fullName evidence="4">Superinfection immunity protein</fullName>
    </recommendedName>
</protein>
<accession>A0A1I4PDA7</accession>
<proteinExistence type="predicted"/>
<keyword evidence="1" id="KW-0472">Membrane</keyword>
<dbReference type="RefSeq" id="WP_090927819.1">
    <property type="nucleotide sequence ID" value="NZ_FOTY01000025.1"/>
</dbReference>
<keyword evidence="1" id="KW-0812">Transmembrane</keyword>
<dbReference type="AlphaFoldDB" id="A0A1I4PDA7"/>
<keyword evidence="3" id="KW-1185">Reference proteome</keyword>
<evidence type="ECO:0000313" key="2">
    <source>
        <dbReference type="EMBL" id="SFM25709.1"/>
    </source>
</evidence>
<evidence type="ECO:0000313" key="3">
    <source>
        <dbReference type="Proteomes" id="UP000199668"/>
    </source>
</evidence>
<sequence>MIPALAKFITGGFEALLAIPFIGGSIVVFSGYSALGTAFILHLIALAIMFVYRRSKAPNIFGLVASLLAWIPVVGWALHVIAAVWLIVDGVSDKNRG</sequence>
<feature type="transmembrane region" description="Helical" evidence="1">
    <location>
        <begin position="64"/>
        <end position="88"/>
    </location>
</feature>
<gene>
    <name evidence="2" type="ORF">SAMN04488054_12514</name>
</gene>
<dbReference type="EMBL" id="FOTY01000025">
    <property type="protein sequence ID" value="SFM25709.1"/>
    <property type="molecule type" value="Genomic_DNA"/>
</dbReference>